<reference evidence="6 7" key="1">
    <citation type="submission" date="2017-09" db="EMBL/GenBank/DDBJ databases">
        <title>Depth-based differentiation of microbial function through sediment-hosted aquifers and enrichment of novel symbionts in the deep terrestrial subsurface.</title>
        <authorList>
            <person name="Probst A.J."/>
            <person name="Ladd B."/>
            <person name="Jarett J.K."/>
            <person name="Geller-Mcgrath D.E."/>
            <person name="Sieber C.M."/>
            <person name="Emerson J.B."/>
            <person name="Anantharaman K."/>
            <person name="Thomas B.C."/>
            <person name="Malmstrom R."/>
            <person name="Stieglmeier M."/>
            <person name="Klingl A."/>
            <person name="Woyke T."/>
            <person name="Ryan C.M."/>
            <person name="Banfield J.F."/>
        </authorList>
    </citation>
    <scope>NUCLEOTIDE SEQUENCE [LARGE SCALE GENOMIC DNA]</scope>
    <source>
        <strain evidence="6">CG23_combo_of_CG06-09_8_20_14_all_41_10</strain>
    </source>
</reference>
<dbReference type="HAMAP" id="MF_00818">
    <property type="entry name" value="QueF_type1"/>
    <property type="match status" value="1"/>
</dbReference>
<dbReference type="SUPFAM" id="SSF55620">
    <property type="entry name" value="Tetrahydrobiopterin biosynthesis enzymes-like"/>
    <property type="match status" value="1"/>
</dbReference>
<dbReference type="Gene3D" id="3.30.1130.10">
    <property type="match status" value="1"/>
</dbReference>
<organism evidence="6 7">
    <name type="scientific">Candidatus Sherwoodlollariibacterium unditelluris</name>
    <dbReference type="NCBI Taxonomy" id="1974757"/>
    <lineage>
        <taxon>Bacteria</taxon>
        <taxon>Pseudomonadati</taxon>
        <taxon>Candidatus Omnitrophota</taxon>
        <taxon>Candidatus Sherwoodlollariibacterium</taxon>
    </lineage>
</organism>
<feature type="binding site" evidence="5">
    <location>
        <begin position="89"/>
        <end position="90"/>
    </location>
    <ligand>
        <name>substrate</name>
    </ligand>
</feature>
<comment type="caution">
    <text evidence="6">The sequence shown here is derived from an EMBL/GenBank/DDBJ whole genome shotgun (WGS) entry which is preliminary data.</text>
</comment>
<comment type="similarity">
    <text evidence="5">Belongs to the GTP cyclohydrolase I family. QueF type 1 subfamily.</text>
</comment>
<dbReference type="Pfam" id="PF14489">
    <property type="entry name" value="QueF"/>
    <property type="match status" value="1"/>
</dbReference>
<dbReference type="UniPathway" id="UPA00392"/>
<gene>
    <name evidence="5" type="primary">queF</name>
    <name evidence="6" type="ORF">COX41_02360</name>
</gene>
<accession>A0A2G9YJZ0</accession>
<dbReference type="GO" id="GO:0005737">
    <property type="term" value="C:cytoplasm"/>
    <property type="evidence" value="ECO:0007669"/>
    <property type="project" value="UniProtKB-SubCell"/>
</dbReference>
<evidence type="ECO:0000313" key="7">
    <source>
        <dbReference type="Proteomes" id="UP000231292"/>
    </source>
</evidence>
<dbReference type="InterPro" id="IPR043133">
    <property type="entry name" value="GTP-CH-I_C/QueF"/>
</dbReference>
<dbReference type="GO" id="GO:0033739">
    <property type="term" value="F:preQ1 synthase activity"/>
    <property type="evidence" value="ECO:0007669"/>
    <property type="project" value="UniProtKB-UniRule"/>
</dbReference>
<feature type="active site" description="Proton donor" evidence="5">
    <location>
        <position position="55"/>
    </location>
</feature>
<comment type="pathway">
    <text evidence="5">tRNA modification; tRNA-queuosine biosynthesis.</text>
</comment>
<feature type="active site" description="Thioimide intermediate" evidence="5">
    <location>
        <position position="48"/>
    </location>
</feature>
<sequence length="135" mass="16108">MKVRKSPYERLQENIRGLKTPEIEVWQNQYRDKLYTICLEIPEFTCICPKTGLPDFAVIKIEYSPDKYCVELKSFKMYTIFYRNIGIFHEHLTNKMLEDFVKACSPRWAKIISEFNPRGGIKTTVIREYRSKEGR</sequence>
<comment type="subcellular location">
    <subcellularLocation>
        <location evidence="5">Cytoplasm</location>
    </subcellularLocation>
</comment>
<evidence type="ECO:0000256" key="2">
    <source>
        <dbReference type="ARBA" id="ARBA00022785"/>
    </source>
</evidence>
<evidence type="ECO:0000256" key="4">
    <source>
        <dbReference type="ARBA" id="ARBA00023002"/>
    </source>
</evidence>
<dbReference type="PANTHER" id="PTHR34354:SF1">
    <property type="entry name" value="NADPH-DEPENDENT 7-CYANO-7-DEAZAGUANINE REDUCTASE"/>
    <property type="match status" value="1"/>
</dbReference>
<dbReference type="PIRSF" id="PIRSF027377">
    <property type="entry name" value="Nitrile_oxidored_QueF"/>
    <property type="match status" value="1"/>
</dbReference>
<evidence type="ECO:0000313" key="6">
    <source>
        <dbReference type="EMBL" id="PIP19546.1"/>
    </source>
</evidence>
<dbReference type="GO" id="GO:0008616">
    <property type="term" value="P:tRNA queuosine(34) biosynthetic process"/>
    <property type="evidence" value="ECO:0007669"/>
    <property type="project" value="UniProtKB-UniRule"/>
</dbReference>
<keyword evidence="3 5" id="KW-0521">NADP</keyword>
<dbReference type="InterPro" id="IPR050084">
    <property type="entry name" value="NADPH_dep_7-cyano-7-deazaG_red"/>
</dbReference>
<proteinExistence type="inferred from homology"/>
<dbReference type="InterPro" id="IPR029500">
    <property type="entry name" value="QueF"/>
</dbReference>
<comment type="catalytic activity">
    <reaction evidence="5">
        <text>7-aminomethyl-7-carbaguanine + 2 NADP(+) = 7-cyano-7-carbaguanine + 2 NADPH + 3 H(+)</text>
        <dbReference type="Rhea" id="RHEA:13409"/>
        <dbReference type="ChEBI" id="CHEBI:15378"/>
        <dbReference type="ChEBI" id="CHEBI:45075"/>
        <dbReference type="ChEBI" id="CHEBI:57783"/>
        <dbReference type="ChEBI" id="CHEBI:58349"/>
        <dbReference type="ChEBI" id="CHEBI:58703"/>
        <dbReference type="EC" id="1.7.1.13"/>
    </reaction>
</comment>
<keyword evidence="1 5" id="KW-0963">Cytoplasm</keyword>
<keyword evidence="4 5" id="KW-0560">Oxidoreductase</keyword>
<dbReference type="Proteomes" id="UP000231292">
    <property type="component" value="Unassembled WGS sequence"/>
</dbReference>
<evidence type="ECO:0000256" key="5">
    <source>
        <dbReference type="HAMAP-Rule" id="MF_00818"/>
    </source>
</evidence>
<dbReference type="PANTHER" id="PTHR34354">
    <property type="entry name" value="NADPH-DEPENDENT 7-CYANO-7-DEAZAGUANINE REDUCTASE"/>
    <property type="match status" value="1"/>
</dbReference>
<dbReference type="NCBIfam" id="TIGR03139">
    <property type="entry name" value="QueF-II"/>
    <property type="match status" value="1"/>
</dbReference>
<comment type="function">
    <text evidence="5">Catalyzes the NADPH-dependent reduction of 7-cyano-7-deazaguanine (preQ0) to 7-aminomethyl-7-deazaguanine (preQ1).</text>
</comment>
<name>A0A2G9YJZ0_9BACT</name>
<protein>
    <recommendedName>
        <fullName evidence="5">NADPH-dependent 7-cyano-7-deazaguanine reductase</fullName>
        <ecNumber evidence="5">1.7.1.13</ecNumber>
    </recommendedName>
    <alternativeName>
        <fullName evidence="5">7-cyano-7-carbaguanine reductase</fullName>
    </alternativeName>
    <alternativeName>
        <fullName evidence="5">NADPH-dependent nitrile oxidoreductase</fullName>
    </alternativeName>
    <alternativeName>
        <fullName evidence="5">PreQ(0) reductase</fullName>
    </alternativeName>
</protein>
<dbReference type="EC" id="1.7.1.13" evidence="5"/>
<feature type="binding site" evidence="5">
    <location>
        <begin position="70"/>
        <end position="72"/>
    </location>
    <ligand>
        <name>substrate</name>
    </ligand>
</feature>
<dbReference type="AlphaFoldDB" id="A0A2G9YJZ0"/>
<keyword evidence="2 5" id="KW-0671">Queuosine biosynthesis</keyword>
<evidence type="ECO:0000256" key="1">
    <source>
        <dbReference type="ARBA" id="ARBA00022490"/>
    </source>
</evidence>
<dbReference type="InterPro" id="IPR016856">
    <property type="entry name" value="QueF_type1"/>
</dbReference>
<dbReference type="EMBL" id="PCRK01000050">
    <property type="protein sequence ID" value="PIP19546.1"/>
    <property type="molecule type" value="Genomic_DNA"/>
</dbReference>
<evidence type="ECO:0000256" key="3">
    <source>
        <dbReference type="ARBA" id="ARBA00022857"/>
    </source>
</evidence>